<dbReference type="RefSeq" id="WP_079532558.1">
    <property type="nucleotide sequence ID" value="NZ_CCDN010000001.1"/>
</dbReference>
<evidence type="ECO:0000313" key="3">
    <source>
        <dbReference type="Proteomes" id="UP000465062"/>
    </source>
</evidence>
<dbReference type="EMBL" id="CP047394">
    <property type="protein sequence ID" value="QHE61597.1"/>
    <property type="molecule type" value="Genomic_DNA"/>
</dbReference>
<dbReference type="Pfam" id="PF13040">
    <property type="entry name" value="Fur_reg_FbpB"/>
    <property type="match status" value="1"/>
</dbReference>
<organism evidence="2 3">
    <name type="scientific">Rossellomorea vietnamensis</name>
    <dbReference type="NCBI Taxonomy" id="218284"/>
    <lineage>
        <taxon>Bacteria</taxon>
        <taxon>Bacillati</taxon>
        <taxon>Bacillota</taxon>
        <taxon>Bacilli</taxon>
        <taxon>Bacillales</taxon>
        <taxon>Bacillaceae</taxon>
        <taxon>Rossellomorea</taxon>
    </lineage>
</organism>
<name>A0A6I6UJN9_9BACI</name>
<feature type="coiled-coil region" evidence="1">
    <location>
        <begin position="1"/>
        <end position="32"/>
    </location>
</feature>
<evidence type="ECO:0000256" key="1">
    <source>
        <dbReference type="SAM" id="Coils"/>
    </source>
</evidence>
<keyword evidence="1" id="KW-0175">Coiled coil</keyword>
<dbReference type="GeneID" id="77239158"/>
<sequence>MKKLKSNLSQLIEENKEEIIRNRREMDKIEEKIDKKYTSKKEHA</sequence>
<dbReference type="AlphaFoldDB" id="A0A6I6UJN9"/>
<gene>
    <name evidence="2" type="ORF">FHE72_11655</name>
</gene>
<dbReference type="KEGG" id="bvq:FHE72_11655"/>
<protein>
    <submittedName>
        <fullName evidence="2">FbpB family small basic protein</fullName>
    </submittedName>
</protein>
<accession>A0A6I6UJN9</accession>
<evidence type="ECO:0000313" key="2">
    <source>
        <dbReference type="EMBL" id="QHE61597.1"/>
    </source>
</evidence>
<dbReference type="Proteomes" id="UP000465062">
    <property type="component" value="Chromosome"/>
</dbReference>
<proteinExistence type="predicted"/>
<dbReference type="InterPro" id="IPR025004">
    <property type="entry name" value="SenN/SenS"/>
</dbReference>
<reference evidence="2 3" key="1">
    <citation type="submission" date="2019-06" db="EMBL/GenBank/DDBJ databases">
        <title>An operon consisting of a P-type ATPase gene and a transcriptional regular gene given the different cadmium resistance in Bacillus vietamensis 151-6 and Bacillus marisflavi 151-25.</title>
        <authorList>
            <person name="Yu X."/>
        </authorList>
    </citation>
    <scope>NUCLEOTIDE SEQUENCE [LARGE SCALE GENOMIC DNA]</scope>
    <source>
        <strain evidence="2 3">151-6</strain>
    </source>
</reference>